<comment type="subunit">
    <text evidence="7">Homodimer.</text>
</comment>
<keyword evidence="7" id="KW-0368">Histidine biosynthesis</keyword>
<feature type="domain" description="Tetrahydrofolate dehydrogenase/cyclohydrolase catalytic" evidence="8">
    <location>
        <begin position="5"/>
        <end position="117"/>
    </location>
</feature>
<evidence type="ECO:0000256" key="4">
    <source>
        <dbReference type="ARBA" id="ARBA00022857"/>
    </source>
</evidence>
<feature type="binding site" evidence="7">
    <location>
        <position position="226"/>
    </location>
    <ligand>
        <name>NADP(+)</name>
        <dbReference type="ChEBI" id="CHEBI:58349"/>
    </ligand>
</feature>
<evidence type="ECO:0000256" key="1">
    <source>
        <dbReference type="ARBA" id="ARBA00004777"/>
    </source>
</evidence>
<evidence type="ECO:0000256" key="3">
    <source>
        <dbReference type="ARBA" id="ARBA00022801"/>
    </source>
</evidence>
<reference evidence="10 11" key="1">
    <citation type="submission" date="2018-06" db="EMBL/GenBank/DDBJ databases">
        <title>Extensive metabolic versatility and redundancy in microbially diverse, dynamic hydrothermal sediments.</title>
        <authorList>
            <person name="Dombrowski N."/>
            <person name="Teske A."/>
            <person name="Baker B.J."/>
        </authorList>
    </citation>
    <scope>NUCLEOTIDE SEQUENCE [LARGE SCALE GENOMIC DNA]</scope>
    <source>
        <strain evidence="10">B9_G13</strain>
    </source>
</reference>
<keyword evidence="3 7" id="KW-0378">Hydrolase</keyword>
<dbReference type="InterPro" id="IPR000672">
    <property type="entry name" value="THF_DH/CycHdrlase"/>
</dbReference>
<evidence type="ECO:0000256" key="7">
    <source>
        <dbReference type="HAMAP-Rule" id="MF_01576"/>
    </source>
</evidence>
<dbReference type="PANTHER" id="PTHR48099">
    <property type="entry name" value="C-1-TETRAHYDROFOLATE SYNTHASE, CYTOPLASMIC-RELATED"/>
    <property type="match status" value="1"/>
</dbReference>
<comment type="similarity">
    <text evidence="7">Belongs to the tetrahydrofolate dehydrogenase/cyclohydrolase family.</text>
</comment>
<dbReference type="Gene3D" id="3.40.50.720">
    <property type="entry name" value="NAD(P)-binding Rossmann-like Domain"/>
    <property type="match status" value="1"/>
</dbReference>
<dbReference type="SUPFAM" id="SSF53223">
    <property type="entry name" value="Aminoacid dehydrogenase-like, N-terminal domain"/>
    <property type="match status" value="1"/>
</dbReference>
<dbReference type="GO" id="GO:0006164">
    <property type="term" value="P:purine nucleotide biosynthetic process"/>
    <property type="evidence" value="ECO:0007669"/>
    <property type="project" value="UniProtKB-KW"/>
</dbReference>
<dbReference type="Gene3D" id="3.40.50.10860">
    <property type="entry name" value="Leucine Dehydrogenase, chain A, domain 1"/>
    <property type="match status" value="1"/>
</dbReference>
<comment type="catalytic activity">
    <reaction evidence="7">
        <text>(6R)-5,10-methenyltetrahydrofolate + H2O = (6R)-10-formyltetrahydrofolate + H(+)</text>
        <dbReference type="Rhea" id="RHEA:23700"/>
        <dbReference type="ChEBI" id="CHEBI:15377"/>
        <dbReference type="ChEBI" id="CHEBI:15378"/>
        <dbReference type="ChEBI" id="CHEBI:57455"/>
        <dbReference type="ChEBI" id="CHEBI:195366"/>
        <dbReference type="EC" id="3.5.4.9"/>
    </reaction>
</comment>
<dbReference type="HAMAP" id="MF_01576">
    <property type="entry name" value="THF_DHG_CYH"/>
    <property type="match status" value="1"/>
</dbReference>
<dbReference type="InterPro" id="IPR046346">
    <property type="entry name" value="Aminoacid_DH-like_N_sf"/>
</dbReference>
<sequence length="276" mass="29719">MTQIIDGKTIASKIYKDIVELTAKLKPKPKISLAAIFDSNCAEGKSYVNAISHNAESLGIFLQKFEFTKPEFESALAIIQRLNASKHCNAILLTKPFMDDEKFTMLANSIEPKKDVDCLSAYNLGLFVQGRAKYKPAVVEAVFEVMKEIDFNLQGKDVCIVGSGRVGGLLAQALSQFATLTICNKYTKNLKEKISNADLLISCTGVPGLITGNNIKEGATIIDIGTTLVGGKLFGDVELESVKGKASIVTPVPNGIGPITVACLLRNVVRAYVDEG</sequence>
<comment type="pathway">
    <text evidence="1 7">One-carbon metabolism; tetrahydrofolate interconversion.</text>
</comment>
<dbReference type="InterPro" id="IPR020630">
    <property type="entry name" value="THF_DH/CycHdrlase_cat_dom"/>
</dbReference>
<dbReference type="Pfam" id="PF00763">
    <property type="entry name" value="THF_DHG_CYH"/>
    <property type="match status" value="1"/>
</dbReference>
<dbReference type="GO" id="GO:0004477">
    <property type="term" value="F:methenyltetrahydrofolate cyclohydrolase activity"/>
    <property type="evidence" value="ECO:0007669"/>
    <property type="project" value="UniProtKB-UniRule"/>
</dbReference>
<accession>A0A497JG64</accession>
<feature type="domain" description="Tetrahydrofolate dehydrogenase/cyclohydrolase NAD(P)-binding" evidence="9">
    <location>
        <begin position="136"/>
        <end position="272"/>
    </location>
</feature>
<feature type="binding site" evidence="7">
    <location>
        <begin position="162"/>
        <end position="164"/>
    </location>
    <ligand>
        <name>NADP(+)</name>
        <dbReference type="ChEBI" id="CHEBI:58349"/>
    </ligand>
</feature>
<evidence type="ECO:0000313" key="11">
    <source>
        <dbReference type="Proteomes" id="UP000277633"/>
    </source>
</evidence>
<evidence type="ECO:0000259" key="9">
    <source>
        <dbReference type="Pfam" id="PF02882"/>
    </source>
</evidence>
<dbReference type="PRINTS" id="PR00085">
    <property type="entry name" value="THFDHDRGNASE"/>
</dbReference>
<name>A0A497JG64_9ARCH</name>
<keyword evidence="7" id="KW-0028">Amino-acid biosynthesis</keyword>
<comment type="caution">
    <text evidence="7">Lacks conserved residue(s) required for the propagation of feature annotation.</text>
</comment>
<dbReference type="PANTHER" id="PTHR48099:SF5">
    <property type="entry name" value="C-1-TETRAHYDROFOLATE SYNTHASE, CYTOPLASMIC"/>
    <property type="match status" value="1"/>
</dbReference>
<dbReference type="InterPro" id="IPR020631">
    <property type="entry name" value="THF_DH/CycHdrlase_NAD-bd_dom"/>
</dbReference>
<dbReference type="GO" id="GO:0000105">
    <property type="term" value="P:L-histidine biosynthetic process"/>
    <property type="evidence" value="ECO:0007669"/>
    <property type="project" value="UniProtKB-KW"/>
</dbReference>
<comment type="function">
    <text evidence="7">Catalyzes the oxidation of 5,10-methylenetetrahydrofolate to 5,10-methenyltetrahydrofolate and then the hydrolysis of 5,10-methenyltetrahydrofolate to 10-formyltetrahydrofolate.</text>
</comment>
<dbReference type="Pfam" id="PF02882">
    <property type="entry name" value="THF_DHG_CYH_C"/>
    <property type="match status" value="1"/>
</dbReference>
<organism evidence="10 11">
    <name type="scientific">Candidatus Iainarchaeum sp</name>
    <dbReference type="NCBI Taxonomy" id="3101447"/>
    <lineage>
        <taxon>Archaea</taxon>
        <taxon>Candidatus Iainarchaeota</taxon>
        <taxon>Candidatus Iainarchaeia</taxon>
        <taxon>Candidatus Iainarchaeales</taxon>
        <taxon>Candidatus Iainarchaeaceae</taxon>
        <taxon>Candidatus Iainarchaeum</taxon>
    </lineage>
</organism>
<comment type="catalytic activity">
    <reaction evidence="7">
        <text>(6R)-5,10-methylene-5,6,7,8-tetrahydrofolate + NADP(+) = (6R)-5,10-methenyltetrahydrofolate + NADPH</text>
        <dbReference type="Rhea" id="RHEA:22812"/>
        <dbReference type="ChEBI" id="CHEBI:15636"/>
        <dbReference type="ChEBI" id="CHEBI:57455"/>
        <dbReference type="ChEBI" id="CHEBI:57783"/>
        <dbReference type="ChEBI" id="CHEBI:58349"/>
        <dbReference type="EC" id="1.5.1.5"/>
    </reaction>
</comment>
<keyword evidence="7" id="KW-0486">Methionine biosynthesis</keyword>
<dbReference type="GO" id="GO:0009086">
    <property type="term" value="P:methionine biosynthetic process"/>
    <property type="evidence" value="ECO:0007669"/>
    <property type="project" value="UniProtKB-KW"/>
</dbReference>
<evidence type="ECO:0000313" key="10">
    <source>
        <dbReference type="EMBL" id="RLG69940.1"/>
    </source>
</evidence>
<dbReference type="AlphaFoldDB" id="A0A497JG64"/>
<evidence type="ECO:0000256" key="2">
    <source>
        <dbReference type="ARBA" id="ARBA00022563"/>
    </source>
</evidence>
<dbReference type="CDD" id="cd01080">
    <property type="entry name" value="NAD_bind_m-THF_DH_Cyclohyd"/>
    <property type="match status" value="1"/>
</dbReference>
<proteinExistence type="inferred from homology"/>
<gene>
    <name evidence="7" type="primary">folD</name>
    <name evidence="10" type="ORF">DRO07_01360</name>
</gene>
<protein>
    <recommendedName>
        <fullName evidence="7">Bifunctional protein FolD</fullName>
    </recommendedName>
    <domain>
        <recommendedName>
            <fullName evidence="7">Methylenetetrahydrofolate dehydrogenase</fullName>
            <ecNumber evidence="7">1.5.1.5</ecNumber>
        </recommendedName>
    </domain>
    <domain>
        <recommendedName>
            <fullName evidence="7">Methenyltetrahydrofolate cyclohydrolase</fullName>
            <ecNumber evidence="7">3.5.4.9</ecNumber>
        </recommendedName>
    </domain>
</protein>
<keyword evidence="4 7" id="KW-0521">NADP</keyword>
<dbReference type="UniPathway" id="UPA00193"/>
<dbReference type="Proteomes" id="UP000277633">
    <property type="component" value="Unassembled WGS sequence"/>
</dbReference>
<comment type="caution">
    <text evidence="10">The sequence shown here is derived from an EMBL/GenBank/DDBJ whole genome shotgun (WGS) entry which is preliminary data.</text>
</comment>
<keyword evidence="2 7" id="KW-0554">One-carbon metabolism</keyword>
<dbReference type="GO" id="GO:0004488">
    <property type="term" value="F:methylenetetrahydrofolate dehydrogenase (NADP+) activity"/>
    <property type="evidence" value="ECO:0007669"/>
    <property type="project" value="UniProtKB-UniRule"/>
</dbReference>
<keyword evidence="6 7" id="KW-0511">Multifunctional enzyme</keyword>
<dbReference type="EC" id="3.5.4.9" evidence="7"/>
<keyword evidence="5 7" id="KW-0560">Oxidoreductase</keyword>
<dbReference type="GO" id="GO:0005829">
    <property type="term" value="C:cytosol"/>
    <property type="evidence" value="ECO:0007669"/>
    <property type="project" value="TreeGrafter"/>
</dbReference>
<dbReference type="EMBL" id="QMWO01000034">
    <property type="protein sequence ID" value="RLG69940.1"/>
    <property type="molecule type" value="Genomic_DNA"/>
</dbReference>
<dbReference type="SUPFAM" id="SSF51735">
    <property type="entry name" value="NAD(P)-binding Rossmann-fold domains"/>
    <property type="match status" value="1"/>
</dbReference>
<dbReference type="InterPro" id="IPR036291">
    <property type="entry name" value="NAD(P)-bd_dom_sf"/>
</dbReference>
<dbReference type="EC" id="1.5.1.5" evidence="7"/>
<evidence type="ECO:0000259" key="8">
    <source>
        <dbReference type="Pfam" id="PF00763"/>
    </source>
</evidence>
<evidence type="ECO:0000256" key="6">
    <source>
        <dbReference type="ARBA" id="ARBA00023268"/>
    </source>
</evidence>
<dbReference type="GO" id="GO:0035999">
    <property type="term" value="P:tetrahydrofolate interconversion"/>
    <property type="evidence" value="ECO:0007669"/>
    <property type="project" value="UniProtKB-UniRule"/>
</dbReference>
<keyword evidence="7" id="KW-0658">Purine biosynthesis</keyword>
<evidence type="ECO:0000256" key="5">
    <source>
        <dbReference type="ARBA" id="ARBA00023002"/>
    </source>
</evidence>